<dbReference type="InterPro" id="IPR009936">
    <property type="entry name" value="DUF1468"/>
</dbReference>
<reference evidence="3 4" key="1">
    <citation type="submission" date="2016-10" db="EMBL/GenBank/DDBJ databases">
        <authorList>
            <person name="de Groot N.N."/>
        </authorList>
    </citation>
    <scope>NUCLEOTIDE SEQUENCE [LARGE SCALE GENOMIC DNA]</scope>
    <source>
        <strain evidence="3 4">DSM 18346</strain>
    </source>
</reference>
<dbReference type="Proteomes" id="UP000198718">
    <property type="component" value="Unassembled WGS sequence"/>
</dbReference>
<evidence type="ECO:0000313" key="3">
    <source>
        <dbReference type="EMBL" id="SDK99127.1"/>
    </source>
</evidence>
<evidence type="ECO:0000313" key="4">
    <source>
        <dbReference type="Proteomes" id="UP000198718"/>
    </source>
</evidence>
<dbReference type="EMBL" id="FNFP01000006">
    <property type="protein sequence ID" value="SDK99127.1"/>
    <property type="molecule type" value="Genomic_DNA"/>
</dbReference>
<evidence type="ECO:0000256" key="1">
    <source>
        <dbReference type="SAM" id="Phobius"/>
    </source>
</evidence>
<feature type="transmembrane region" description="Helical" evidence="1">
    <location>
        <begin position="76"/>
        <end position="96"/>
    </location>
</feature>
<feature type="transmembrane region" description="Helical" evidence="1">
    <location>
        <begin position="132"/>
        <end position="153"/>
    </location>
</feature>
<proteinExistence type="predicted"/>
<sequence>MIKKYIDFVPSIILIFLGIILAISTNSIKIIKGMSYSLGSDFMPKVGSSLLIIIGLAILIQASIKFKSKAVADDEVSLKPVNLPVIYTLISLLAFVGLVEKLGFLITSMLYLMFQIYILTPKGKFSFIKTGVISITTSIIIYFIFVNFFKLILPAGILG</sequence>
<feature type="transmembrane region" description="Helical" evidence="1">
    <location>
        <begin position="12"/>
        <end position="31"/>
    </location>
</feature>
<feature type="transmembrane region" description="Helical" evidence="1">
    <location>
        <begin position="46"/>
        <end position="64"/>
    </location>
</feature>
<dbReference type="STRING" id="393762.SAMN05660472_02399"/>
<dbReference type="AlphaFoldDB" id="A0A1G9GER3"/>
<feature type="transmembrane region" description="Helical" evidence="1">
    <location>
        <begin position="102"/>
        <end position="120"/>
    </location>
</feature>
<feature type="domain" description="DUF1468" evidence="2">
    <location>
        <begin position="12"/>
        <end position="154"/>
    </location>
</feature>
<protein>
    <submittedName>
        <fullName evidence="3">Tripartite tricarboxylate transporter TctB family protein</fullName>
    </submittedName>
</protein>
<gene>
    <name evidence="3" type="ORF">SAMN05660472_02399</name>
</gene>
<evidence type="ECO:0000259" key="2">
    <source>
        <dbReference type="Pfam" id="PF07331"/>
    </source>
</evidence>
<keyword evidence="1" id="KW-0812">Transmembrane</keyword>
<accession>A0A1G9GER3</accession>
<keyword evidence="4" id="KW-1185">Reference proteome</keyword>
<dbReference type="RefSeq" id="WP_176762157.1">
    <property type="nucleotide sequence ID" value="NZ_FNFP01000006.1"/>
</dbReference>
<keyword evidence="1" id="KW-0472">Membrane</keyword>
<name>A0A1G9GER3_9FIRM</name>
<dbReference type="Pfam" id="PF07331">
    <property type="entry name" value="TctB"/>
    <property type="match status" value="1"/>
</dbReference>
<keyword evidence="1" id="KW-1133">Transmembrane helix</keyword>
<organism evidence="3 4">
    <name type="scientific">Natronincola ferrireducens</name>
    <dbReference type="NCBI Taxonomy" id="393762"/>
    <lineage>
        <taxon>Bacteria</taxon>
        <taxon>Bacillati</taxon>
        <taxon>Bacillota</taxon>
        <taxon>Clostridia</taxon>
        <taxon>Peptostreptococcales</taxon>
        <taxon>Natronincolaceae</taxon>
        <taxon>Natronincola</taxon>
    </lineage>
</organism>